<accession>A0ABY8WL63</accession>
<sequence>MTAPLCRCGDEQEDHKRKAAGCRAPDCGCARYEPCAPALSADASLAVDVDALLAEVRDDVDREAELRRDLAEAVAVRASVEAERDNLLRELNETSTSLFHARGHMEAYRTQRDQATEAIGQQGTRIAELEALLEQAEQYARDLQDDGSVLPVGRVWDEHVRYLCTTCGSRYREFHNHPCGRLEPVRVRITLIEE</sequence>
<organism evidence="2 3">
    <name type="scientific">Actinoplanes oblitus</name>
    <dbReference type="NCBI Taxonomy" id="3040509"/>
    <lineage>
        <taxon>Bacteria</taxon>
        <taxon>Bacillati</taxon>
        <taxon>Actinomycetota</taxon>
        <taxon>Actinomycetes</taxon>
        <taxon>Micromonosporales</taxon>
        <taxon>Micromonosporaceae</taxon>
        <taxon>Actinoplanes</taxon>
    </lineage>
</organism>
<proteinExistence type="predicted"/>
<evidence type="ECO:0000313" key="3">
    <source>
        <dbReference type="Proteomes" id="UP001240150"/>
    </source>
</evidence>
<dbReference type="RefSeq" id="WP_284919212.1">
    <property type="nucleotide sequence ID" value="NZ_CP126980.1"/>
</dbReference>
<keyword evidence="1" id="KW-0175">Coiled coil</keyword>
<feature type="coiled-coil region" evidence="1">
    <location>
        <begin position="70"/>
        <end position="97"/>
    </location>
</feature>
<evidence type="ECO:0000313" key="2">
    <source>
        <dbReference type="EMBL" id="WIM97818.1"/>
    </source>
</evidence>
<dbReference type="Gene3D" id="6.10.140.910">
    <property type="match status" value="1"/>
</dbReference>
<keyword evidence="3" id="KW-1185">Reference proteome</keyword>
<protein>
    <submittedName>
        <fullName evidence="2">Uncharacterized protein</fullName>
    </submittedName>
</protein>
<dbReference type="Proteomes" id="UP001240150">
    <property type="component" value="Chromosome"/>
</dbReference>
<gene>
    <name evidence="2" type="ORF">ACTOB_001372</name>
</gene>
<name>A0ABY8WL63_9ACTN</name>
<reference evidence="2 3" key="1">
    <citation type="submission" date="2023-06" db="EMBL/GenBank/DDBJ databases">
        <authorList>
            <person name="Yushchuk O."/>
            <person name="Binda E."/>
            <person name="Ruckert-Reed C."/>
            <person name="Fedorenko V."/>
            <person name="Kalinowski J."/>
            <person name="Marinelli F."/>
        </authorList>
    </citation>
    <scope>NUCLEOTIDE SEQUENCE [LARGE SCALE GENOMIC DNA]</scope>
    <source>
        <strain evidence="2 3">NRRL 3884</strain>
    </source>
</reference>
<evidence type="ECO:0000256" key="1">
    <source>
        <dbReference type="SAM" id="Coils"/>
    </source>
</evidence>
<dbReference type="EMBL" id="CP126980">
    <property type="protein sequence ID" value="WIM97818.1"/>
    <property type="molecule type" value="Genomic_DNA"/>
</dbReference>